<accession>A0A437NZA0</accession>
<dbReference type="EMBL" id="SACP01000022">
    <property type="protein sequence ID" value="RVU15324.1"/>
    <property type="molecule type" value="Genomic_DNA"/>
</dbReference>
<dbReference type="AlphaFoldDB" id="A0A437NZA0"/>
<proteinExistence type="predicted"/>
<sequence>MTTGTSLTAEQQRGYEAAGEAALNAALSRLPPAEREAYWASVRRCYNAPYNDAVPKAARAAAPDALAS</sequence>
<keyword evidence="2" id="KW-1185">Reference proteome</keyword>
<comment type="caution">
    <text evidence="1">The sequence shown here is derived from an EMBL/GenBank/DDBJ whole genome shotgun (WGS) entry which is preliminary data.</text>
</comment>
<dbReference type="RefSeq" id="WP_127732431.1">
    <property type="nucleotide sequence ID" value="NZ_SACP01000022.1"/>
</dbReference>
<evidence type="ECO:0000313" key="1">
    <source>
        <dbReference type="EMBL" id="RVU15324.1"/>
    </source>
</evidence>
<reference evidence="1 2" key="1">
    <citation type="submission" date="2019-01" db="EMBL/GenBank/DDBJ databases">
        <authorList>
            <person name="Chen W.-M."/>
        </authorList>
    </citation>
    <scope>NUCLEOTIDE SEQUENCE [LARGE SCALE GENOMIC DNA]</scope>
    <source>
        <strain evidence="1 2">TER-1</strain>
    </source>
</reference>
<dbReference type="Proteomes" id="UP000286997">
    <property type="component" value="Unassembled WGS sequence"/>
</dbReference>
<name>A0A437NZA0_9HYPH</name>
<organism evidence="1 2">
    <name type="scientific">Methylobacterium oryzihabitans</name>
    <dbReference type="NCBI Taxonomy" id="2499852"/>
    <lineage>
        <taxon>Bacteria</taxon>
        <taxon>Pseudomonadati</taxon>
        <taxon>Pseudomonadota</taxon>
        <taxon>Alphaproteobacteria</taxon>
        <taxon>Hyphomicrobiales</taxon>
        <taxon>Methylobacteriaceae</taxon>
        <taxon>Methylobacterium</taxon>
    </lineage>
</organism>
<gene>
    <name evidence="1" type="ORF">EOE48_20020</name>
</gene>
<evidence type="ECO:0000313" key="2">
    <source>
        <dbReference type="Proteomes" id="UP000286997"/>
    </source>
</evidence>
<protein>
    <submittedName>
        <fullName evidence="1">Uncharacterized protein</fullName>
    </submittedName>
</protein>